<comment type="caution">
    <text evidence="3">The sequence shown here is derived from an EMBL/GenBank/DDBJ whole genome shotgun (WGS) entry which is preliminary data.</text>
</comment>
<dbReference type="Gene3D" id="6.10.250.2280">
    <property type="match status" value="1"/>
</dbReference>
<dbReference type="Pfam" id="PF20616">
    <property type="entry name" value="Caps_syn_GfcC_N"/>
    <property type="match status" value="1"/>
</dbReference>
<dbReference type="Gene3D" id="3.10.20.700">
    <property type="match status" value="2"/>
</dbReference>
<evidence type="ECO:0000259" key="1">
    <source>
        <dbReference type="Pfam" id="PF06251"/>
    </source>
</evidence>
<keyword evidence="4" id="KW-1185">Reference proteome</keyword>
<evidence type="ECO:0000313" key="4">
    <source>
        <dbReference type="Proteomes" id="UP000697927"/>
    </source>
</evidence>
<feature type="domain" description="Capsule biosynthesis GfcC-like N-terminal" evidence="2">
    <location>
        <begin position="12"/>
        <end position="133"/>
    </location>
</feature>
<dbReference type="EMBL" id="SOYS01000003">
    <property type="protein sequence ID" value="NIY47741.1"/>
    <property type="molecule type" value="Genomic_DNA"/>
</dbReference>
<reference evidence="3 4" key="1">
    <citation type="journal article" date="2020" name="Microorganisms">
        <title>Polyphasic Characterisation of Cedecea colo sp. nov., a New Enteric Bacterium Isolated from the Koala Hindgut.</title>
        <authorList>
            <person name="Boath J.M."/>
            <person name="Dakhal S."/>
            <person name="Van T.T.H."/>
            <person name="Moore R.J."/>
            <person name="Dekiwadia C."/>
            <person name="Macreadie I.G."/>
        </authorList>
    </citation>
    <scope>NUCLEOTIDE SEQUENCE [LARGE SCALE GENOMIC DNA]</scope>
    <source>
        <strain evidence="3 4">ZA</strain>
    </source>
</reference>
<dbReference type="Proteomes" id="UP000697927">
    <property type="component" value="Unassembled WGS sequence"/>
</dbReference>
<evidence type="ECO:0000313" key="3">
    <source>
        <dbReference type="EMBL" id="NIY47741.1"/>
    </source>
</evidence>
<protein>
    <submittedName>
        <fullName evidence="3">GfcC capsule biosynthesis protein</fullName>
    </submittedName>
</protein>
<accession>A0ABX0VNE9</accession>
<gene>
    <name evidence="3" type="ORF">E2L00_09410</name>
</gene>
<name>A0ABX0VNE9_9ENTR</name>
<dbReference type="Gene3D" id="3.10.560.10">
    <property type="entry name" value="Outer membrane lipoprotein wza domain like"/>
    <property type="match status" value="1"/>
</dbReference>
<evidence type="ECO:0000259" key="2">
    <source>
        <dbReference type="Pfam" id="PF20616"/>
    </source>
</evidence>
<dbReference type="InterPro" id="IPR046459">
    <property type="entry name" value="Caps_syn_GfcC_N"/>
</dbReference>
<organism evidence="3 4">
    <name type="scientific">Cedecea colo</name>
    <dbReference type="NCBI Taxonomy" id="2552946"/>
    <lineage>
        <taxon>Bacteria</taxon>
        <taxon>Pseudomonadati</taxon>
        <taxon>Pseudomonadota</taxon>
        <taxon>Gammaproteobacteria</taxon>
        <taxon>Enterobacterales</taxon>
        <taxon>Enterobacteriaceae</taxon>
        <taxon>Cedecea</taxon>
    </lineage>
</organism>
<dbReference type="InterPro" id="IPR010425">
    <property type="entry name" value="Caps_synth_GfcC-like_C"/>
</dbReference>
<dbReference type="Pfam" id="PF06251">
    <property type="entry name" value="Caps_syn_GfcC_C"/>
    <property type="match status" value="1"/>
</dbReference>
<feature type="domain" description="Capsule biosynthesis GfcC-like C-terminal" evidence="1">
    <location>
        <begin position="147"/>
        <end position="235"/>
    </location>
</feature>
<sequence length="236" mass="25605">MLAFSGHALADSIVTVHDTRNGHERFIKQAQTLAQLVTEPSLIDSVWWPGALIAMPSASMQAQAQYQAAMKQLAAWKAQAVPQQAATIAAVEAQMRTVRVAGRQFVSLDPDVVRLNAAHNLQLTGDYTLWVGGRPDTVTVMGALDGAGPQPWQAGKSIRQYLQGHARLAGADKNVAVVIRPDGSTQTAPVAYWNSRHIEAEPGSLIWVGFSSWALPREFASLNEHLISVLTRRIPD</sequence>
<proteinExistence type="predicted"/>